<dbReference type="Proteomes" id="UP000029719">
    <property type="component" value="Unassembled WGS sequence"/>
</dbReference>
<accession>A0A9X0EIQ7</accession>
<organism evidence="2 3">
    <name type="scientific">Pseudomonas lutea</name>
    <dbReference type="NCBI Taxonomy" id="243924"/>
    <lineage>
        <taxon>Bacteria</taxon>
        <taxon>Pseudomonadati</taxon>
        <taxon>Pseudomonadota</taxon>
        <taxon>Gammaproteobacteria</taxon>
        <taxon>Pseudomonadales</taxon>
        <taxon>Pseudomonadaceae</taxon>
        <taxon>Pseudomonas</taxon>
    </lineage>
</organism>
<sequence>MAQKPGITRVTEGDSETEIPNGDSTKKHVIKLSGIGDPKRYFLMSKGADGKVSSVPFGPPANSTGGTWNAPTNLGSPGKYEFYLIDTDDNDEPVGTSFKVTRK</sequence>
<evidence type="ECO:0000313" key="2">
    <source>
        <dbReference type="EMBL" id="KGF66484.1"/>
    </source>
</evidence>
<name>A0A9X0EIQ7_9PSED</name>
<dbReference type="AlphaFoldDB" id="A0A9X0EIQ7"/>
<protein>
    <submittedName>
        <fullName evidence="2">Uncharacterized protein</fullName>
    </submittedName>
</protein>
<dbReference type="RefSeq" id="WP_037012388.1">
    <property type="nucleotide sequence ID" value="NZ_JRMB01000001.1"/>
</dbReference>
<feature type="region of interest" description="Disordered" evidence="1">
    <location>
        <begin position="1"/>
        <end position="25"/>
    </location>
</feature>
<evidence type="ECO:0000313" key="3">
    <source>
        <dbReference type="Proteomes" id="UP000029719"/>
    </source>
</evidence>
<gene>
    <name evidence="2" type="ORF">LT42_11555</name>
</gene>
<evidence type="ECO:0000256" key="1">
    <source>
        <dbReference type="SAM" id="MobiDB-lite"/>
    </source>
</evidence>
<reference evidence="2 3" key="1">
    <citation type="submission" date="2014-09" db="EMBL/GenBank/DDBJ databases">
        <title>Genome sequence of Pseudomonas lutea strain DSM 17257T.</title>
        <authorList>
            <person name="Kwak Y."/>
            <person name="Shin J.-H."/>
        </authorList>
    </citation>
    <scope>NUCLEOTIDE SEQUENCE [LARGE SCALE GENOMIC DNA]</scope>
    <source>
        <strain evidence="2 3">DSM 17257</strain>
    </source>
</reference>
<comment type="caution">
    <text evidence="2">The sequence shown here is derived from an EMBL/GenBank/DDBJ whole genome shotgun (WGS) entry which is preliminary data.</text>
</comment>
<dbReference type="EMBL" id="JRMB01000001">
    <property type="protein sequence ID" value="KGF66484.1"/>
    <property type="molecule type" value="Genomic_DNA"/>
</dbReference>
<proteinExistence type="predicted"/>